<dbReference type="Pfam" id="PF13177">
    <property type="entry name" value="DNA_pol3_delta2"/>
    <property type="match status" value="1"/>
</dbReference>
<dbReference type="FunFam" id="1.10.8.60:FF:000013">
    <property type="entry name" value="DNA polymerase III subunit gamma/tau"/>
    <property type="match status" value="1"/>
</dbReference>
<comment type="function">
    <text evidence="11">DNA polymerase III is a complex, multichain enzyme responsible for most of the replicative synthesis in bacteria. This DNA polymerase also exhibits 3' to 5' exonuclease activity.</text>
</comment>
<dbReference type="AlphaFoldDB" id="A0A9D7S5S6"/>
<dbReference type="InterPro" id="IPR027417">
    <property type="entry name" value="P-loop_NTPase"/>
</dbReference>
<evidence type="ECO:0000256" key="1">
    <source>
        <dbReference type="ARBA" id="ARBA00006360"/>
    </source>
</evidence>
<dbReference type="Gene3D" id="1.10.8.60">
    <property type="match status" value="1"/>
</dbReference>
<dbReference type="SUPFAM" id="SSF48019">
    <property type="entry name" value="post-AAA+ oligomerization domain-like"/>
    <property type="match status" value="1"/>
</dbReference>
<comment type="subunit">
    <text evidence="11">DNA polymerase III contains a core (composed of alpha, epsilon and theta chains) that associates with a tau subunit. This core dimerizes to form the POLIII' complex. PolIII' associates with the gamma complex (composed of gamma, delta, delta', psi and chi chains) and with the beta chain to form the complete DNA polymerase III complex.</text>
</comment>
<organism evidence="13 14">
    <name type="scientific">Candidatus Defluviibacterium haderslevense</name>
    <dbReference type="NCBI Taxonomy" id="2981993"/>
    <lineage>
        <taxon>Bacteria</taxon>
        <taxon>Pseudomonadati</taxon>
        <taxon>Bacteroidota</taxon>
        <taxon>Saprospiria</taxon>
        <taxon>Saprospirales</taxon>
        <taxon>Saprospiraceae</taxon>
        <taxon>Candidatus Defluviibacterium</taxon>
    </lineage>
</organism>
<keyword evidence="7" id="KW-0862">Zinc</keyword>
<sequence length="591" mass="67216">MEGFLVSARKYRPLRWTDVIGQEHIANTLKNALKQGHVAHAFLFCGPRGVGKTTCARILARVLNCENPSSEWEPCNECNTCKAFQENNSFNIIELDAASNNGVDDMRALVEQVRYQPQYGKYKIYIIDEVHMLTSAAFNAFLKTLEEPPPYAKFILATTEKHKIIPTILSRCQVYDFRRIQVKDIIIQLQKICDQEKITADPEALFVIAQKADGAMRDALSIFDRITSFSGKTISYEDVLENLNVLDQDYYFKFYNAFISEDIKQVFLLYDQVLRLGFDSEVLLEGLASHARNLLVCKDPDMMSLFEGSNVSKDKFINQADTINYSFLMQCLDMINEADVNIVRSRNKRLHLEVLLAKLCQSQHRNINISGVAPEKKTLDLNDDGKQDQLVPKKIQEKSIEIEKTATDIILPSIENNVLASGLEIKTPTPNIPKFNSISSSIPKLGNLDSIKKKLASEEKKISENLLDFNEDTVKQFWEKTISEQTSNSLISYMRLAKLSITDQSILVSVGSILAKEAIRSELDIIDKLKNSFKDNQIKLIVEIDPELSTREEISKPKQLYSAKEKWDLLIAVNPLLEELKTKLELKIDED</sequence>
<reference evidence="13 14" key="1">
    <citation type="submission" date="2020-10" db="EMBL/GenBank/DDBJ databases">
        <title>Connecting structure to function with the recovery of over 1000 high-quality activated sludge metagenome-assembled genomes encoding full-length rRNA genes using long-read sequencing.</title>
        <authorList>
            <person name="Singleton C.M."/>
            <person name="Petriglieri F."/>
            <person name="Kristensen J.M."/>
            <person name="Kirkegaard R.H."/>
            <person name="Michaelsen T.Y."/>
            <person name="Andersen M.H."/>
            <person name="Karst S.M."/>
            <person name="Dueholm M.S."/>
            <person name="Nielsen P.H."/>
            <person name="Albertsen M."/>
        </authorList>
    </citation>
    <scope>NUCLEOTIDE SEQUENCE [LARGE SCALE GENOMIC DNA]</scope>
    <source>
        <strain evidence="13">Ribe_18-Q3-R11-54_BAT3C.373</strain>
    </source>
</reference>
<name>A0A9D7S5S6_9BACT</name>
<protein>
    <recommendedName>
        <fullName evidence="11">DNA polymerase III subunit gamma/tau</fullName>
        <ecNumber evidence="11">2.7.7.7</ecNumber>
    </recommendedName>
</protein>
<comment type="catalytic activity">
    <reaction evidence="10 11">
        <text>DNA(n) + a 2'-deoxyribonucleoside 5'-triphosphate = DNA(n+1) + diphosphate</text>
        <dbReference type="Rhea" id="RHEA:22508"/>
        <dbReference type="Rhea" id="RHEA-COMP:17339"/>
        <dbReference type="Rhea" id="RHEA-COMP:17340"/>
        <dbReference type="ChEBI" id="CHEBI:33019"/>
        <dbReference type="ChEBI" id="CHEBI:61560"/>
        <dbReference type="ChEBI" id="CHEBI:173112"/>
        <dbReference type="EC" id="2.7.7.7"/>
    </reaction>
</comment>
<evidence type="ECO:0000256" key="4">
    <source>
        <dbReference type="ARBA" id="ARBA00022705"/>
    </source>
</evidence>
<keyword evidence="5" id="KW-0479">Metal-binding</keyword>
<keyword evidence="3 11" id="KW-0548">Nucleotidyltransferase</keyword>
<dbReference type="InterPro" id="IPR045085">
    <property type="entry name" value="HLD_clamp_pol_III_gamma_tau"/>
</dbReference>
<dbReference type="SMART" id="SM00382">
    <property type="entry name" value="AAA"/>
    <property type="match status" value="1"/>
</dbReference>
<dbReference type="GO" id="GO:0006261">
    <property type="term" value="P:DNA-templated DNA replication"/>
    <property type="evidence" value="ECO:0007669"/>
    <property type="project" value="TreeGrafter"/>
</dbReference>
<evidence type="ECO:0000256" key="8">
    <source>
        <dbReference type="ARBA" id="ARBA00022840"/>
    </source>
</evidence>
<evidence type="ECO:0000313" key="13">
    <source>
        <dbReference type="EMBL" id="MBK9716385.1"/>
    </source>
</evidence>
<evidence type="ECO:0000313" key="14">
    <source>
        <dbReference type="Proteomes" id="UP000808349"/>
    </source>
</evidence>
<dbReference type="PANTHER" id="PTHR11669">
    <property type="entry name" value="REPLICATION FACTOR C / DNA POLYMERASE III GAMMA-TAU SUBUNIT"/>
    <property type="match status" value="1"/>
</dbReference>
<keyword evidence="6 11" id="KW-0547">Nucleotide-binding</keyword>
<evidence type="ECO:0000256" key="2">
    <source>
        <dbReference type="ARBA" id="ARBA00022679"/>
    </source>
</evidence>
<dbReference type="PRINTS" id="PR00300">
    <property type="entry name" value="CLPPROTEASEA"/>
</dbReference>
<dbReference type="GO" id="GO:0003677">
    <property type="term" value="F:DNA binding"/>
    <property type="evidence" value="ECO:0007669"/>
    <property type="project" value="InterPro"/>
</dbReference>
<dbReference type="InterPro" id="IPR012763">
    <property type="entry name" value="DNA_pol_III_sug/sutau_N"/>
</dbReference>
<dbReference type="NCBIfam" id="NF004046">
    <property type="entry name" value="PRK05563.1"/>
    <property type="match status" value="1"/>
</dbReference>
<evidence type="ECO:0000256" key="3">
    <source>
        <dbReference type="ARBA" id="ARBA00022695"/>
    </source>
</evidence>
<comment type="caution">
    <text evidence="13">The sequence shown here is derived from an EMBL/GenBank/DDBJ whole genome shotgun (WGS) entry which is preliminary data.</text>
</comment>
<gene>
    <name evidence="11 13" type="primary">dnaX</name>
    <name evidence="13" type="ORF">IPO85_02455</name>
</gene>
<dbReference type="InterPro" id="IPR003593">
    <property type="entry name" value="AAA+_ATPase"/>
</dbReference>
<dbReference type="Gene3D" id="1.20.272.10">
    <property type="match status" value="1"/>
</dbReference>
<dbReference type="CDD" id="cd00009">
    <property type="entry name" value="AAA"/>
    <property type="match status" value="1"/>
</dbReference>
<dbReference type="EMBL" id="JADKFW010000004">
    <property type="protein sequence ID" value="MBK9716385.1"/>
    <property type="molecule type" value="Genomic_DNA"/>
</dbReference>
<evidence type="ECO:0000256" key="6">
    <source>
        <dbReference type="ARBA" id="ARBA00022741"/>
    </source>
</evidence>
<comment type="similarity">
    <text evidence="1 11">Belongs to the DnaX/STICHEL family.</text>
</comment>
<evidence type="ECO:0000256" key="9">
    <source>
        <dbReference type="ARBA" id="ARBA00022932"/>
    </source>
</evidence>
<evidence type="ECO:0000256" key="5">
    <source>
        <dbReference type="ARBA" id="ARBA00022723"/>
    </source>
</evidence>
<dbReference type="InterPro" id="IPR001270">
    <property type="entry name" value="ClpA/B"/>
</dbReference>
<dbReference type="PANTHER" id="PTHR11669:SF0">
    <property type="entry name" value="PROTEIN STICHEL-LIKE 2"/>
    <property type="match status" value="1"/>
</dbReference>
<keyword evidence="8 11" id="KW-0067">ATP-binding</keyword>
<dbReference type="InterPro" id="IPR022754">
    <property type="entry name" value="DNA_pol_III_gamma-3"/>
</dbReference>
<dbReference type="InterPro" id="IPR008921">
    <property type="entry name" value="DNA_pol3_clamp-load_cplx_C"/>
</dbReference>
<keyword evidence="4 11" id="KW-0235">DNA replication</keyword>
<accession>A0A9D7S5S6</accession>
<keyword evidence="9 11" id="KW-0239">DNA-directed DNA polymerase</keyword>
<dbReference type="FunFam" id="3.40.50.300:FF:000014">
    <property type="entry name" value="DNA polymerase III subunit gamma/tau"/>
    <property type="match status" value="1"/>
</dbReference>
<evidence type="ECO:0000256" key="10">
    <source>
        <dbReference type="ARBA" id="ARBA00049244"/>
    </source>
</evidence>
<dbReference type="CDD" id="cd18137">
    <property type="entry name" value="HLD_clamp_pol_III_gamma_tau"/>
    <property type="match status" value="1"/>
</dbReference>
<dbReference type="SUPFAM" id="SSF52540">
    <property type="entry name" value="P-loop containing nucleoside triphosphate hydrolases"/>
    <property type="match status" value="1"/>
</dbReference>
<dbReference type="Pfam" id="PF22608">
    <property type="entry name" value="DNAX_ATPase_lid"/>
    <property type="match status" value="1"/>
</dbReference>
<dbReference type="GO" id="GO:0046872">
    <property type="term" value="F:metal ion binding"/>
    <property type="evidence" value="ECO:0007669"/>
    <property type="project" value="UniProtKB-KW"/>
</dbReference>
<dbReference type="GO" id="GO:0005524">
    <property type="term" value="F:ATP binding"/>
    <property type="evidence" value="ECO:0007669"/>
    <property type="project" value="UniProtKB-KW"/>
</dbReference>
<dbReference type="Pfam" id="PF12169">
    <property type="entry name" value="DNA_pol3_gamma3"/>
    <property type="match status" value="1"/>
</dbReference>
<evidence type="ECO:0000259" key="12">
    <source>
        <dbReference type="SMART" id="SM00382"/>
    </source>
</evidence>
<dbReference type="NCBIfam" id="TIGR02397">
    <property type="entry name" value="dnaX_nterm"/>
    <property type="match status" value="1"/>
</dbReference>
<keyword evidence="2 11" id="KW-0808">Transferase</keyword>
<evidence type="ECO:0000256" key="7">
    <source>
        <dbReference type="ARBA" id="ARBA00022833"/>
    </source>
</evidence>
<dbReference type="InterPro" id="IPR050238">
    <property type="entry name" value="DNA_Rep/Repair_Clamp_Loader"/>
</dbReference>
<dbReference type="GO" id="GO:0003887">
    <property type="term" value="F:DNA-directed DNA polymerase activity"/>
    <property type="evidence" value="ECO:0007669"/>
    <property type="project" value="UniProtKB-KW"/>
</dbReference>
<feature type="domain" description="AAA+ ATPase" evidence="12">
    <location>
        <begin position="38"/>
        <end position="181"/>
    </location>
</feature>
<dbReference type="EC" id="2.7.7.7" evidence="11"/>
<evidence type="ECO:0000256" key="11">
    <source>
        <dbReference type="RuleBase" id="RU364063"/>
    </source>
</evidence>
<dbReference type="Gene3D" id="3.40.50.300">
    <property type="entry name" value="P-loop containing nucleotide triphosphate hydrolases"/>
    <property type="match status" value="1"/>
</dbReference>
<dbReference type="Proteomes" id="UP000808349">
    <property type="component" value="Unassembled WGS sequence"/>
</dbReference>
<dbReference type="GO" id="GO:0009360">
    <property type="term" value="C:DNA polymerase III complex"/>
    <property type="evidence" value="ECO:0007669"/>
    <property type="project" value="InterPro"/>
</dbReference>
<proteinExistence type="inferred from homology"/>